<dbReference type="InterPro" id="IPR003689">
    <property type="entry name" value="ZIP"/>
</dbReference>
<proteinExistence type="predicted"/>
<dbReference type="RefSeq" id="WP_145349798.1">
    <property type="nucleotide sequence ID" value="NZ_CP036262.1"/>
</dbReference>
<name>A0A517M9Y7_9BACT</name>
<evidence type="ECO:0000256" key="2">
    <source>
        <dbReference type="ARBA" id="ARBA00022692"/>
    </source>
</evidence>
<dbReference type="EMBL" id="CP036262">
    <property type="protein sequence ID" value="QDS91702.1"/>
    <property type="molecule type" value="Genomic_DNA"/>
</dbReference>
<feature type="transmembrane region" description="Helical" evidence="5">
    <location>
        <begin position="69"/>
        <end position="87"/>
    </location>
</feature>
<dbReference type="Pfam" id="PF02535">
    <property type="entry name" value="Zip"/>
    <property type="match status" value="1"/>
</dbReference>
<feature type="transmembrane region" description="Helical" evidence="5">
    <location>
        <begin position="225"/>
        <end position="245"/>
    </location>
</feature>
<keyword evidence="2 5" id="KW-0812">Transmembrane</keyword>
<evidence type="ECO:0000313" key="6">
    <source>
        <dbReference type="EMBL" id="QDS91702.1"/>
    </source>
</evidence>
<dbReference type="GO" id="GO:0006882">
    <property type="term" value="P:intracellular zinc ion homeostasis"/>
    <property type="evidence" value="ECO:0007669"/>
    <property type="project" value="TreeGrafter"/>
</dbReference>
<evidence type="ECO:0000256" key="3">
    <source>
        <dbReference type="ARBA" id="ARBA00022989"/>
    </source>
</evidence>
<feature type="transmembrane region" description="Helical" evidence="5">
    <location>
        <begin position="39"/>
        <end position="57"/>
    </location>
</feature>
<dbReference type="Proteomes" id="UP000320672">
    <property type="component" value="Chromosome"/>
</dbReference>
<dbReference type="KEGG" id="rml:FF011L_04350"/>
<sequence>MTTLGWIIVSGVAMSVLSLVGGLTLILKKSTLERVMLPLVAFAAGALIGGALFHMIPNAIDEIGNTTSVYVWIAAGFILFLAVEQFLNWHHSHSPDAADRQPLTYLILLGDGLHNFVGGLFVGASFLVDVRLGITAWLAAAAHEIPQELGDFGVLLHGGWSKSGALTYNFFSASTFLLGGVIAYFASGTIDVSYLVPFAAGNFLYIGAADLIPEIKKTSKVSTNAEHFLAFSVGLGVLLLLRLFLTT</sequence>
<evidence type="ECO:0000256" key="1">
    <source>
        <dbReference type="ARBA" id="ARBA00004141"/>
    </source>
</evidence>
<comment type="subcellular location">
    <subcellularLocation>
        <location evidence="1">Membrane</location>
        <topology evidence="1">Multi-pass membrane protein</topology>
    </subcellularLocation>
</comment>
<dbReference type="GO" id="GO:0005385">
    <property type="term" value="F:zinc ion transmembrane transporter activity"/>
    <property type="evidence" value="ECO:0007669"/>
    <property type="project" value="TreeGrafter"/>
</dbReference>
<keyword evidence="3 5" id="KW-1133">Transmembrane helix</keyword>
<feature type="transmembrane region" description="Helical" evidence="5">
    <location>
        <begin position="6"/>
        <end position="27"/>
    </location>
</feature>
<dbReference type="PANTHER" id="PTHR16950">
    <property type="entry name" value="ZINC TRANSPORTER SLC39A7 HISTIDINE-RICH MEMBRANE PROTEIN KE4"/>
    <property type="match status" value="1"/>
</dbReference>
<evidence type="ECO:0000256" key="5">
    <source>
        <dbReference type="SAM" id="Phobius"/>
    </source>
</evidence>
<accession>A0A517M9Y7</accession>
<dbReference type="AlphaFoldDB" id="A0A517M9Y7"/>
<evidence type="ECO:0000313" key="7">
    <source>
        <dbReference type="Proteomes" id="UP000320672"/>
    </source>
</evidence>
<feature type="transmembrane region" description="Helical" evidence="5">
    <location>
        <begin position="166"/>
        <end position="186"/>
    </location>
</feature>
<dbReference type="PANTHER" id="PTHR16950:SF16">
    <property type="entry name" value="ZINC TRANSPORTER ZIP13"/>
    <property type="match status" value="1"/>
</dbReference>
<feature type="transmembrane region" description="Helical" evidence="5">
    <location>
        <begin position="192"/>
        <end position="213"/>
    </location>
</feature>
<dbReference type="OrthoDB" id="9806593at2"/>
<evidence type="ECO:0000256" key="4">
    <source>
        <dbReference type="ARBA" id="ARBA00023136"/>
    </source>
</evidence>
<dbReference type="GO" id="GO:0016020">
    <property type="term" value="C:membrane"/>
    <property type="evidence" value="ECO:0007669"/>
    <property type="project" value="UniProtKB-SubCell"/>
</dbReference>
<reference evidence="6 7" key="1">
    <citation type="submission" date="2019-02" db="EMBL/GenBank/DDBJ databases">
        <title>Deep-cultivation of Planctomycetes and their phenomic and genomic characterization uncovers novel biology.</title>
        <authorList>
            <person name="Wiegand S."/>
            <person name="Jogler M."/>
            <person name="Boedeker C."/>
            <person name="Pinto D."/>
            <person name="Vollmers J."/>
            <person name="Rivas-Marin E."/>
            <person name="Kohn T."/>
            <person name="Peeters S.H."/>
            <person name="Heuer A."/>
            <person name="Rast P."/>
            <person name="Oberbeckmann S."/>
            <person name="Bunk B."/>
            <person name="Jeske O."/>
            <person name="Meyerdierks A."/>
            <person name="Storesund J.E."/>
            <person name="Kallscheuer N."/>
            <person name="Luecker S."/>
            <person name="Lage O.M."/>
            <person name="Pohl T."/>
            <person name="Merkel B.J."/>
            <person name="Hornburger P."/>
            <person name="Mueller R.-W."/>
            <person name="Bruemmer F."/>
            <person name="Labrenz M."/>
            <person name="Spormann A.M."/>
            <person name="Op den Camp H."/>
            <person name="Overmann J."/>
            <person name="Amann R."/>
            <person name="Jetten M.S.M."/>
            <person name="Mascher T."/>
            <person name="Medema M.H."/>
            <person name="Devos D.P."/>
            <person name="Kaster A.-K."/>
            <person name="Ovreas L."/>
            <person name="Rohde M."/>
            <person name="Galperin M.Y."/>
            <person name="Jogler C."/>
        </authorList>
    </citation>
    <scope>NUCLEOTIDE SEQUENCE [LARGE SCALE GENOMIC DNA]</scope>
    <source>
        <strain evidence="6 7">FF011L</strain>
    </source>
</reference>
<gene>
    <name evidence="6" type="primary">zupT_1</name>
    <name evidence="6" type="ORF">FF011L_04350</name>
</gene>
<keyword evidence="7" id="KW-1185">Reference proteome</keyword>
<keyword evidence="4 5" id="KW-0472">Membrane</keyword>
<protein>
    <submittedName>
        <fullName evidence="6">Zinc transporter ZupT</fullName>
    </submittedName>
</protein>
<organism evidence="6 7">
    <name type="scientific">Roseimaritima multifibrata</name>
    <dbReference type="NCBI Taxonomy" id="1930274"/>
    <lineage>
        <taxon>Bacteria</taxon>
        <taxon>Pseudomonadati</taxon>
        <taxon>Planctomycetota</taxon>
        <taxon>Planctomycetia</taxon>
        <taxon>Pirellulales</taxon>
        <taxon>Pirellulaceae</taxon>
        <taxon>Roseimaritima</taxon>
    </lineage>
</organism>